<dbReference type="OrthoDB" id="9806869at2"/>
<protein>
    <submittedName>
        <fullName evidence="1">GxxExxY protein</fullName>
    </submittedName>
</protein>
<evidence type="ECO:0000313" key="1">
    <source>
        <dbReference type="EMBL" id="SHF30494.1"/>
    </source>
</evidence>
<dbReference type="AlphaFoldDB" id="A0A1M5AK27"/>
<dbReference type="RefSeq" id="WP_087880268.1">
    <property type="nucleotide sequence ID" value="NZ_BBXL01000017.1"/>
</dbReference>
<proteinExistence type="predicted"/>
<accession>A0A1M5AK27</accession>
<organism evidence="1 2">
    <name type="scientific">Dysgonomonas macrotermitis</name>
    <dbReference type="NCBI Taxonomy" id="1346286"/>
    <lineage>
        <taxon>Bacteria</taxon>
        <taxon>Pseudomonadati</taxon>
        <taxon>Bacteroidota</taxon>
        <taxon>Bacteroidia</taxon>
        <taxon>Bacteroidales</taxon>
        <taxon>Dysgonomonadaceae</taxon>
        <taxon>Dysgonomonas</taxon>
    </lineage>
</organism>
<dbReference type="EMBL" id="FQUC01000005">
    <property type="protein sequence ID" value="SHF30494.1"/>
    <property type="molecule type" value="Genomic_DNA"/>
</dbReference>
<dbReference type="NCBIfam" id="TIGR04256">
    <property type="entry name" value="GxxExxY"/>
    <property type="match status" value="1"/>
</dbReference>
<name>A0A1M5AK27_9BACT</name>
<dbReference type="InterPro" id="IPR026350">
    <property type="entry name" value="GxxExxY"/>
</dbReference>
<sequence>MILERELSNKVLRCAYTVHSELGPGLLEKTYEECLFYELKKVGLFVEKQKDQSLLYKDILIDVGYKMDLLVENKIILELKSVESLTNVHTAQLLTYLKLSHCKIGYLINFNVVSLKEGIKRYVL</sequence>
<dbReference type="Proteomes" id="UP000184480">
    <property type="component" value="Unassembled WGS sequence"/>
</dbReference>
<reference evidence="2" key="1">
    <citation type="submission" date="2016-11" db="EMBL/GenBank/DDBJ databases">
        <authorList>
            <person name="Varghese N."/>
            <person name="Submissions S."/>
        </authorList>
    </citation>
    <scope>NUCLEOTIDE SEQUENCE [LARGE SCALE GENOMIC DNA]</scope>
    <source>
        <strain evidence="2">DSM 27370</strain>
    </source>
</reference>
<dbReference type="Pfam" id="PF13366">
    <property type="entry name" value="PDDEXK_3"/>
    <property type="match status" value="1"/>
</dbReference>
<evidence type="ECO:0000313" key="2">
    <source>
        <dbReference type="Proteomes" id="UP000184480"/>
    </source>
</evidence>
<keyword evidence="2" id="KW-1185">Reference proteome</keyword>
<gene>
    <name evidence="1" type="ORF">SAMN05444362_10576</name>
</gene>
<dbReference type="STRING" id="1346286.SAMN05444362_10576"/>